<evidence type="ECO:0000256" key="7">
    <source>
        <dbReference type="ARBA" id="ARBA00022801"/>
    </source>
</evidence>
<evidence type="ECO:0000256" key="2">
    <source>
        <dbReference type="ARBA" id="ARBA00010136"/>
    </source>
</evidence>
<evidence type="ECO:0000256" key="15">
    <source>
        <dbReference type="SAM" id="SignalP"/>
    </source>
</evidence>
<evidence type="ECO:0000256" key="4">
    <source>
        <dbReference type="ARBA" id="ARBA00022622"/>
    </source>
</evidence>
<evidence type="ECO:0000256" key="8">
    <source>
        <dbReference type="ARBA" id="ARBA00022833"/>
    </source>
</evidence>
<feature type="binding site" evidence="12">
    <location>
        <position position="339"/>
    </location>
    <ligand>
        <name>Zn(2+)</name>
        <dbReference type="ChEBI" id="CHEBI:29105"/>
        <note>catalytic</note>
    </ligand>
</feature>
<dbReference type="GO" id="GO:0005737">
    <property type="term" value="C:cytoplasm"/>
    <property type="evidence" value="ECO:0007669"/>
    <property type="project" value="TreeGrafter"/>
</dbReference>
<dbReference type="PRINTS" id="PR00756">
    <property type="entry name" value="ALADIPTASE"/>
</dbReference>
<sequence length="896" mass="102067">MLRSWSQLLLLLLPLGFAARLPGTVVPEDYRIFLRPDFEDGCSFSGRVDITLRALNDTDDIILHSKHLKIDEESISFLELPSQPEQTDSTRMPRDGTENITVSEGHGESRHLLRIGLPQTLQKGGRYVLSIAYNGTMNKARSSGIYCRQYKHGNQTRWLMSASFEPYLARSAFPCFDEPGYKAKFSLKLGHPTDYIAISNMPAIGVQPLEDQEGYSVTEFETTPLMSTYLIGFLVSQFPSRSVKLSDERPLTVWASSEQKLQAADLALLYGRKHQQFFSEYFQLKDPMPKIDFLGIRHYQAGGLENWGIISFEERLIILDSPSRSRRANRLRASSLIAHELVHIWFGNLVTPKYWDDIWLSEGFSSYFATLATNNMFPTTGYDIQSFVLSRLAAMSADSLPTTHPLQVDAASHPTGDLFDEITYHKGEMIVRMLSMVFGEDKLKSALQEYLEEHKYGLASDTDIWNTLEKKLEPGSLPEGVSLAEIMETWTRKAGYPILIVNRNYTTSQVTVSQSSILDRDDGGWWIPVSYTDAKQRNFSATPKFWLSPKATNYTFNTSAAPGEWILFNTRAAGYYSARYDMANSFLLADDLDRLPLLERIQVLGDILQLGYLGQSPIELSLDLVLHFKAELSPLPWFPLLEYVPKYVALFRGTEGEHGFVNMFQGVLGNEFDRLTKDSPHTKQMFKVSCRIGVKNCTEMALSMFEDWKTNSSKVPEELRYSVLCTAVEKGNASTWYYLEEKYQSLKDGCKEKKDVLKALACTSDTKLSNKYLNWALETKTSKKGTKKSDTMLKAIAERDPSLLLSTFVNESSLPRISKSMRWKRILEKVALNVYNEEQLNQLKNLVEESREKLKSADFTERNKIVDIATRNVEWVKGNQNKAVEWFNKLQRNQKA</sequence>
<keyword evidence="4" id="KW-0472">Membrane</keyword>
<dbReference type="PANTHER" id="PTHR11533">
    <property type="entry name" value="PROTEASE M1 ZINC METALLOPROTEASE"/>
    <property type="match status" value="1"/>
</dbReference>
<dbReference type="Pfam" id="PF17900">
    <property type="entry name" value="Peptidase_M1_N"/>
    <property type="match status" value="1"/>
</dbReference>
<dbReference type="InterPro" id="IPR001930">
    <property type="entry name" value="Peptidase_M1"/>
</dbReference>
<dbReference type="GO" id="GO:0098552">
    <property type="term" value="C:side of membrane"/>
    <property type="evidence" value="ECO:0007669"/>
    <property type="project" value="UniProtKB-KW"/>
</dbReference>
<dbReference type="GO" id="GO:0043171">
    <property type="term" value="P:peptide catabolic process"/>
    <property type="evidence" value="ECO:0007669"/>
    <property type="project" value="TreeGrafter"/>
</dbReference>
<feature type="site" description="Transition state stabilizer" evidence="13">
    <location>
        <position position="424"/>
    </location>
</feature>
<evidence type="ECO:0000256" key="14">
    <source>
        <dbReference type="RuleBase" id="RU364040"/>
    </source>
</evidence>
<dbReference type="SUPFAM" id="SSF63737">
    <property type="entry name" value="Leukotriene A4 hydrolase N-terminal domain"/>
    <property type="match status" value="1"/>
</dbReference>
<keyword evidence="20" id="KW-1185">Reference proteome</keyword>
<name>A0A9P0HPP3_NEZVI</name>
<evidence type="ECO:0000256" key="13">
    <source>
        <dbReference type="PIRSR" id="PIRSR634016-4"/>
    </source>
</evidence>
<feature type="domain" description="ERAP1-like C-terminal" evidence="17">
    <location>
        <begin position="565"/>
        <end position="850"/>
    </location>
</feature>
<dbReference type="InterPro" id="IPR027268">
    <property type="entry name" value="Peptidase_M4/M1_CTD_sf"/>
</dbReference>
<dbReference type="Pfam" id="PF11838">
    <property type="entry name" value="ERAP1_C"/>
    <property type="match status" value="1"/>
</dbReference>
<feature type="binding site" evidence="12">
    <location>
        <position position="343"/>
    </location>
    <ligand>
        <name>Zn(2+)</name>
        <dbReference type="ChEBI" id="CHEBI:29105"/>
        <note>catalytic</note>
    </ligand>
</feature>
<evidence type="ECO:0000256" key="1">
    <source>
        <dbReference type="ARBA" id="ARBA00004609"/>
    </source>
</evidence>
<keyword evidence="8 12" id="KW-0862">Zinc</keyword>
<evidence type="ECO:0000259" key="18">
    <source>
        <dbReference type="Pfam" id="PF17900"/>
    </source>
</evidence>
<dbReference type="InterPro" id="IPR042097">
    <property type="entry name" value="Aminopeptidase_N-like_N_sf"/>
</dbReference>
<dbReference type="Gene3D" id="1.10.390.10">
    <property type="entry name" value="Neutral Protease Domain 2"/>
    <property type="match status" value="1"/>
</dbReference>
<comment type="cofactor">
    <cofactor evidence="12 14">
        <name>Zn(2+)</name>
        <dbReference type="ChEBI" id="CHEBI:29105"/>
    </cofactor>
    <text evidence="12 14">Binds 1 zinc ion per subunit.</text>
</comment>
<dbReference type="GO" id="GO:0006508">
    <property type="term" value="P:proteolysis"/>
    <property type="evidence" value="ECO:0007669"/>
    <property type="project" value="UniProtKB-KW"/>
</dbReference>
<keyword evidence="7 14" id="KW-0378">Hydrolase</keyword>
<dbReference type="GO" id="GO:0042277">
    <property type="term" value="F:peptide binding"/>
    <property type="evidence" value="ECO:0007669"/>
    <property type="project" value="TreeGrafter"/>
</dbReference>
<dbReference type="InterPro" id="IPR014782">
    <property type="entry name" value="Peptidase_M1_dom"/>
</dbReference>
<keyword evidence="4" id="KW-0325">Glycoprotein</keyword>
<organism evidence="19 20">
    <name type="scientific">Nezara viridula</name>
    <name type="common">Southern green stink bug</name>
    <name type="synonym">Cimex viridulus</name>
    <dbReference type="NCBI Taxonomy" id="85310"/>
    <lineage>
        <taxon>Eukaryota</taxon>
        <taxon>Metazoa</taxon>
        <taxon>Ecdysozoa</taxon>
        <taxon>Arthropoda</taxon>
        <taxon>Hexapoda</taxon>
        <taxon>Insecta</taxon>
        <taxon>Pterygota</taxon>
        <taxon>Neoptera</taxon>
        <taxon>Paraneoptera</taxon>
        <taxon>Hemiptera</taxon>
        <taxon>Heteroptera</taxon>
        <taxon>Panheteroptera</taxon>
        <taxon>Pentatomomorpha</taxon>
        <taxon>Pentatomoidea</taxon>
        <taxon>Pentatomidae</taxon>
        <taxon>Pentatominae</taxon>
        <taxon>Nezara</taxon>
    </lineage>
</organism>
<keyword evidence="3 14" id="KW-0031">Aminopeptidase</keyword>
<dbReference type="InterPro" id="IPR024571">
    <property type="entry name" value="ERAP1-like_C_dom"/>
</dbReference>
<proteinExistence type="inferred from homology"/>
<evidence type="ECO:0000256" key="12">
    <source>
        <dbReference type="PIRSR" id="PIRSR634016-3"/>
    </source>
</evidence>
<keyword evidence="4" id="KW-0336">GPI-anchor</keyword>
<feature type="binding site" evidence="12">
    <location>
        <position position="362"/>
    </location>
    <ligand>
        <name>Zn(2+)</name>
        <dbReference type="ChEBI" id="CHEBI:29105"/>
        <note>catalytic</note>
    </ligand>
</feature>
<dbReference type="AlphaFoldDB" id="A0A9P0HPP3"/>
<evidence type="ECO:0000256" key="9">
    <source>
        <dbReference type="ARBA" id="ARBA00023049"/>
    </source>
</evidence>
<protein>
    <recommendedName>
        <fullName evidence="14">Aminopeptidase</fullName>
        <ecNumber evidence="14">3.4.11.-</ecNumber>
    </recommendedName>
</protein>
<evidence type="ECO:0000256" key="3">
    <source>
        <dbReference type="ARBA" id="ARBA00022438"/>
    </source>
</evidence>
<dbReference type="SUPFAM" id="SSF55486">
    <property type="entry name" value="Metalloproteases ('zincins'), catalytic domain"/>
    <property type="match status" value="1"/>
</dbReference>
<dbReference type="Proteomes" id="UP001152798">
    <property type="component" value="Chromosome 6"/>
</dbReference>
<feature type="domain" description="Peptidase M1 membrane alanine aminopeptidase" evidence="16">
    <location>
        <begin position="275"/>
        <end position="490"/>
    </location>
</feature>
<dbReference type="Gene3D" id="1.25.50.20">
    <property type="match status" value="1"/>
</dbReference>
<feature type="domain" description="Aminopeptidase N-like N-terminal" evidence="18">
    <location>
        <begin position="26"/>
        <end position="230"/>
    </location>
</feature>
<keyword evidence="9 14" id="KW-0482">Metalloprotease</keyword>
<dbReference type="InterPro" id="IPR045357">
    <property type="entry name" value="Aminopeptidase_N-like_N"/>
</dbReference>
<feature type="active site" description="Proton acceptor" evidence="11">
    <location>
        <position position="340"/>
    </location>
</feature>
<evidence type="ECO:0000313" key="19">
    <source>
        <dbReference type="EMBL" id="CAH1406680.1"/>
    </source>
</evidence>
<dbReference type="EC" id="3.4.11.-" evidence="14"/>
<evidence type="ECO:0000259" key="16">
    <source>
        <dbReference type="Pfam" id="PF01433"/>
    </source>
</evidence>
<dbReference type="GO" id="GO:0005615">
    <property type="term" value="C:extracellular space"/>
    <property type="evidence" value="ECO:0007669"/>
    <property type="project" value="TreeGrafter"/>
</dbReference>
<keyword evidence="15" id="KW-0732">Signal</keyword>
<dbReference type="InterPro" id="IPR034016">
    <property type="entry name" value="M1_APN-typ"/>
</dbReference>
<evidence type="ECO:0000256" key="5">
    <source>
        <dbReference type="ARBA" id="ARBA00022670"/>
    </source>
</evidence>
<dbReference type="InterPro" id="IPR050344">
    <property type="entry name" value="Peptidase_M1_aminopeptidases"/>
</dbReference>
<dbReference type="Gene3D" id="2.60.40.1730">
    <property type="entry name" value="tricorn interacting facor f3 domain"/>
    <property type="match status" value="1"/>
</dbReference>
<dbReference type="EMBL" id="OV725082">
    <property type="protein sequence ID" value="CAH1406680.1"/>
    <property type="molecule type" value="Genomic_DNA"/>
</dbReference>
<gene>
    <name evidence="19" type="ORF">NEZAVI_LOCUS14566</name>
</gene>
<feature type="chain" id="PRO_5040326373" description="Aminopeptidase" evidence="15">
    <location>
        <begin position="19"/>
        <end position="896"/>
    </location>
</feature>
<evidence type="ECO:0000313" key="20">
    <source>
        <dbReference type="Proteomes" id="UP001152798"/>
    </source>
</evidence>
<reference evidence="19" key="1">
    <citation type="submission" date="2022-01" db="EMBL/GenBank/DDBJ databases">
        <authorList>
            <person name="King R."/>
        </authorList>
    </citation>
    <scope>NUCLEOTIDE SEQUENCE</scope>
</reference>
<keyword evidence="6 12" id="KW-0479">Metal-binding</keyword>
<dbReference type="Gene3D" id="2.60.40.1910">
    <property type="match status" value="1"/>
</dbReference>
<evidence type="ECO:0000259" key="17">
    <source>
        <dbReference type="Pfam" id="PF11838"/>
    </source>
</evidence>
<comment type="subcellular location">
    <subcellularLocation>
        <location evidence="1">Cell membrane</location>
        <topology evidence="1">Lipid-anchor</topology>
        <topology evidence="1">GPI-anchor</topology>
    </subcellularLocation>
</comment>
<feature type="signal peptide" evidence="15">
    <location>
        <begin position="1"/>
        <end position="18"/>
    </location>
</feature>
<evidence type="ECO:0000256" key="10">
    <source>
        <dbReference type="ARBA" id="ARBA00023288"/>
    </source>
</evidence>
<accession>A0A9P0HPP3</accession>
<keyword evidence="10" id="KW-0449">Lipoprotein</keyword>
<dbReference type="PANTHER" id="PTHR11533:SF21">
    <property type="entry name" value="AMINOPEPTIDASE"/>
    <property type="match status" value="1"/>
</dbReference>
<comment type="similarity">
    <text evidence="2 14">Belongs to the peptidase M1 family.</text>
</comment>
<dbReference type="GO" id="GO:0005886">
    <property type="term" value="C:plasma membrane"/>
    <property type="evidence" value="ECO:0007669"/>
    <property type="project" value="UniProtKB-SubCell"/>
</dbReference>
<dbReference type="Pfam" id="PF01433">
    <property type="entry name" value="Peptidase_M1"/>
    <property type="match status" value="1"/>
</dbReference>
<evidence type="ECO:0000256" key="11">
    <source>
        <dbReference type="PIRSR" id="PIRSR634016-1"/>
    </source>
</evidence>
<dbReference type="GO" id="GO:0070006">
    <property type="term" value="F:metalloaminopeptidase activity"/>
    <property type="evidence" value="ECO:0007669"/>
    <property type="project" value="TreeGrafter"/>
</dbReference>
<dbReference type="FunFam" id="1.10.390.10:FF:000006">
    <property type="entry name" value="Puromycin-sensitive aminopeptidase"/>
    <property type="match status" value="1"/>
</dbReference>
<dbReference type="CDD" id="cd09601">
    <property type="entry name" value="M1_APN-Q_like"/>
    <property type="match status" value="1"/>
</dbReference>
<dbReference type="OrthoDB" id="79562at2759"/>
<keyword evidence="5 14" id="KW-0645">Protease</keyword>
<dbReference type="GO" id="GO:0008270">
    <property type="term" value="F:zinc ion binding"/>
    <property type="evidence" value="ECO:0007669"/>
    <property type="project" value="UniProtKB-UniRule"/>
</dbReference>
<evidence type="ECO:0000256" key="6">
    <source>
        <dbReference type="ARBA" id="ARBA00022723"/>
    </source>
</evidence>